<dbReference type="RefSeq" id="WP_200609521.1">
    <property type="nucleotide sequence ID" value="NZ_CP071517.1"/>
</dbReference>
<dbReference type="EMBL" id="CP071517">
    <property type="protein sequence ID" value="QSX76450.1"/>
    <property type="molecule type" value="Genomic_DNA"/>
</dbReference>
<evidence type="ECO:0000259" key="1">
    <source>
        <dbReference type="Pfam" id="PF04993"/>
    </source>
</evidence>
<name>A0ABX7RFF7_9GAMM</name>
<dbReference type="PANTHER" id="PTHR36121:SF1">
    <property type="entry name" value="PROTEIN SXY"/>
    <property type="match status" value="1"/>
</dbReference>
<gene>
    <name evidence="2" type="ORF">HIV01_008250</name>
</gene>
<dbReference type="Pfam" id="PF04993">
    <property type="entry name" value="TfoX_N"/>
    <property type="match status" value="1"/>
</dbReference>
<dbReference type="InterPro" id="IPR007076">
    <property type="entry name" value="TfoX_N"/>
</dbReference>
<protein>
    <submittedName>
        <fullName evidence="2">TfoX/Sxy family protein</fullName>
    </submittedName>
</protein>
<dbReference type="Proteomes" id="UP000663400">
    <property type="component" value="Chromosome"/>
</dbReference>
<dbReference type="InterPro" id="IPR047525">
    <property type="entry name" value="TfoX-like"/>
</dbReference>
<feature type="domain" description="TfoX N-terminal" evidence="1">
    <location>
        <begin position="11"/>
        <end position="103"/>
    </location>
</feature>
<organism evidence="2 3">
    <name type="scientific">Lysobacter arenosi</name>
    <dbReference type="NCBI Taxonomy" id="2795387"/>
    <lineage>
        <taxon>Bacteria</taxon>
        <taxon>Pseudomonadati</taxon>
        <taxon>Pseudomonadota</taxon>
        <taxon>Gammaproteobacteria</taxon>
        <taxon>Lysobacterales</taxon>
        <taxon>Lysobacteraceae</taxon>
        <taxon>Lysobacter</taxon>
    </lineage>
</organism>
<evidence type="ECO:0000313" key="3">
    <source>
        <dbReference type="Proteomes" id="UP000663400"/>
    </source>
</evidence>
<reference evidence="2 3" key="1">
    <citation type="submission" date="2021-02" db="EMBL/GenBank/DDBJ databases">
        <title>Lysobacter arenosi sp. nov., isolated from soil of gangwondo yeongwol, south Korea.</title>
        <authorList>
            <person name="Kim K.R."/>
            <person name="Kim K.H."/>
            <person name="Jeon C.O."/>
        </authorList>
    </citation>
    <scope>NUCLEOTIDE SEQUENCE [LARGE SCALE GENOMIC DNA]</scope>
    <source>
        <strain evidence="2 3">R7</strain>
    </source>
</reference>
<dbReference type="Gene3D" id="3.30.1460.30">
    <property type="entry name" value="YgaC/TfoX-N like chaperone"/>
    <property type="match status" value="1"/>
</dbReference>
<sequence length="113" mass="12551">MSNALIAHLHDLLDGMGRVTTRAMFGGHGVYLDGALIGVVIEEALYLKADNETRLHFEAAGSEPYVYRGQQLPIRMSYWSVPESAMESAQAMKPWAELAYAAALRKTPSKRRK</sequence>
<dbReference type="SUPFAM" id="SSF159894">
    <property type="entry name" value="YgaC/TfoX-N like"/>
    <property type="match status" value="1"/>
</dbReference>
<evidence type="ECO:0000313" key="2">
    <source>
        <dbReference type="EMBL" id="QSX76450.1"/>
    </source>
</evidence>
<dbReference type="PANTHER" id="PTHR36121">
    <property type="entry name" value="PROTEIN SXY"/>
    <property type="match status" value="1"/>
</dbReference>
<proteinExistence type="predicted"/>
<keyword evidence="3" id="KW-1185">Reference proteome</keyword>
<accession>A0ABX7RFF7</accession>